<dbReference type="InterPro" id="IPR050558">
    <property type="entry name" value="PTS_Sugar-Specific_Components"/>
</dbReference>
<dbReference type="PANTHER" id="PTHR30175">
    <property type="entry name" value="PHOSPHOTRANSFERASE SYSTEM TRANSPORT PROTEIN"/>
    <property type="match status" value="1"/>
</dbReference>
<evidence type="ECO:0000256" key="1">
    <source>
        <dbReference type="ARBA" id="ARBA00004651"/>
    </source>
</evidence>
<feature type="transmembrane region" description="Helical" evidence="12">
    <location>
        <begin position="423"/>
        <end position="445"/>
    </location>
</feature>
<feature type="transmembrane region" description="Helical" evidence="12">
    <location>
        <begin position="326"/>
        <end position="346"/>
    </location>
</feature>
<feature type="transmembrane region" description="Helical" evidence="12">
    <location>
        <begin position="204"/>
        <end position="232"/>
    </location>
</feature>
<feature type="transmembrane region" description="Helical" evidence="12">
    <location>
        <begin position="253"/>
        <end position="277"/>
    </location>
</feature>
<keyword evidence="7 12" id="KW-0812">Transmembrane</keyword>
<dbReference type="PROSITE" id="PS01035">
    <property type="entry name" value="PTS_EIIB_TYPE_1_CYS"/>
    <property type="match status" value="1"/>
</dbReference>
<feature type="transmembrane region" description="Helical" evidence="12">
    <location>
        <begin position="116"/>
        <end position="137"/>
    </location>
</feature>
<dbReference type="PROSITE" id="PS51103">
    <property type="entry name" value="PTS_EIIC_TYPE_1"/>
    <property type="match status" value="1"/>
</dbReference>
<dbReference type="CDD" id="cd00212">
    <property type="entry name" value="PTS_IIB_glc"/>
    <property type="match status" value="1"/>
</dbReference>
<evidence type="ECO:0000313" key="16">
    <source>
        <dbReference type="Proteomes" id="UP001186452"/>
    </source>
</evidence>
<feature type="transmembrane region" description="Helical" evidence="12">
    <location>
        <begin position="358"/>
        <end position="378"/>
    </location>
</feature>
<evidence type="ECO:0000256" key="10">
    <source>
        <dbReference type="ARBA" id="ARBA00023136"/>
    </source>
</evidence>
<keyword evidence="9 12" id="KW-1133">Transmembrane helix</keyword>
<keyword evidence="4" id="KW-0762">Sugar transport</keyword>
<dbReference type="Pfam" id="PF00367">
    <property type="entry name" value="PTS_EIIB"/>
    <property type="match status" value="1"/>
</dbReference>
<feature type="domain" description="PTS EIIC type-1" evidence="14">
    <location>
        <begin position="110"/>
        <end position="459"/>
    </location>
</feature>
<name>A0ABU3ZNB3_9GAMM</name>
<keyword evidence="6" id="KW-0598">Phosphotransferase system</keyword>
<evidence type="ECO:0000259" key="14">
    <source>
        <dbReference type="PROSITE" id="PS51103"/>
    </source>
</evidence>
<gene>
    <name evidence="15" type="ORF">R2X38_21630</name>
</gene>
<reference evidence="15 16" key="1">
    <citation type="submission" date="2023-10" db="EMBL/GenBank/DDBJ databases">
        <title>Marine bacteria isolated from horseshoe crab.</title>
        <authorList>
            <person name="Cheng T.H."/>
        </authorList>
    </citation>
    <scope>NUCLEOTIDE SEQUENCE [LARGE SCALE GENOMIC DNA]</scope>
    <source>
        <strain evidence="15 16">HSC6</strain>
    </source>
</reference>
<evidence type="ECO:0000256" key="6">
    <source>
        <dbReference type="ARBA" id="ARBA00022683"/>
    </source>
</evidence>
<feature type="active site" description="Phosphocysteine intermediate; for EIIB activity" evidence="11">
    <location>
        <position position="26"/>
    </location>
</feature>
<feature type="transmembrane region" description="Helical" evidence="12">
    <location>
        <begin position="180"/>
        <end position="198"/>
    </location>
</feature>
<evidence type="ECO:0000259" key="13">
    <source>
        <dbReference type="PROSITE" id="PS51098"/>
    </source>
</evidence>
<evidence type="ECO:0000256" key="7">
    <source>
        <dbReference type="ARBA" id="ARBA00022692"/>
    </source>
</evidence>
<dbReference type="SUPFAM" id="SSF55604">
    <property type="entry name" value="Glucose permease domain IIB"/>
    <property type="match status" value="1"/>
</dbReference>
<keyword evidence="5" id="KW-0808">Transferase</keyword>
<evidence type="ECO:0000256" key="4">
    <source>
        <dbReference type="ARBA" id="ARBA00022597"/>
    </source>
</evidence>
<evidence type="ECO:0000256" key="12">
    <source>
        <dbReference type="SAM" id="Phobius"/>
    </source>
</evidence>
<dbReference type="PANTHER" id="PTHR30175:SF1">
    <property type="entry name" value="PTS SYSTEM ARBUTIN-, CELLOBIOSE-, AND SALICIN-SPECIFIC EIIBC COMPONENT-RELATED"/>
    <property type="match status" value="1"/>
</dbReference>
<accession>A0ABU3ZNB3</accession>
<feature type="domain" description="PTS EIIB type-1" evidence="13">
    <location>
        <begin position="4"/>
        <end position="86"/>
    </location>
</feature>
<evidence type="ECO:0000256" key="2">
    <source>
        <dbReference type="ARBA" id="ARBA00022448"/>
    </source>
</evidence>
<dbReference type="RefSeq" id="WP_317524424.1">
    <property type="nucleotide sequence ID" value="NZ_JAWJZI010000014.1"/>
</dbReference>
<evidence type="ECO:0000256" key="5">
    <source>
        <dbReference type="ARBA" id="ARBA00022679"/>
    </source>
</evidence>
<evidence type="ECO:0000313" key="15">
    <source>
        <dbReference type="EMBL" id="MDV5171603.1"/>
    </source>
</evidence>
<comment type="caution">
    <text evidence="15">The sequence shown here is derived from an EMBL/GenBank/DDBJ whole genome shotgun (WGS) entry which is preliminary data.</text>
</comment>
<dbReference type="Pfam" id="PF02378">
    <property type="entry name" value="PTS_EIIC"/>
    <property type="match status" value="1"/>
</dbReference>
<protein>
    <submittedName>
        <fullName evidence="15">PTS transporter subunit EIIC</fullName>
    </submittedName>
</protein>
<dbReference type="InterPro" id="IPR001996">
    <property type="entry name" value="PTS_IIB_1"/>
</dbReference>
<comment type="subcellular location">
    <subcellularLocation>
        <location evidence="1">Cell membrane</location>
        <topology evidence="1">Multi-pass membrane protein</topology>
    </subcellularLocation>
</comment>
<evidence type="ECO:0000256" key="11">
    <source>
        <dbReference type="PROSITE-ProRule" id="PRU00421"/>
    </source>
</evidence>
<keyword evidence="2" id="KW-0813">Transport</keyword>
<dbReference type="InterPro" id="IPR036878">
    <property type="entry name" value="Glu_permease_IIB"/>
</dbReference>
<dbReference type="Gene3D" id="3.30.1360.60">
    <property type="entry name" value="Glucose permease domain IIB"/>
    <property type="match status" value="1"/>
</dbReference>
<proteinExistence type="predicted"/>
<feature type="transmembrane region" description="Helical" evidence="12">
    <location>
        <begin position="289"/>
        <end position="314"/>
    </location>
</feature>
<dbReference type="EMBL" id="JAWJZI010000014">
    <property type="protein sequence ID" value="MDV5171603.1"/>
    <property type="molecule type" value="Genomic_DNA"/>
</dbReference>
<sequence length="459" mass="48678">MDYTNFAKNLLHLIGGMENVQALTHCATRLRFTLNNNQCAKKQEIQELDGVLSVVESGGQFQVIIGNRVSYVHEAIQQLLTGNDTISSNDTSKNNKPSQQETTLLSKVFEIISGSFSPLIGALAGAGMLKALLAVLSMLDLLDASDSTYLILSAAANAVFYFLPVLLGVSAAIKMGANGYIGGAIGAALLEPNFTGLINNSDAHFFGIPVIAIDYASSVFPILIAVTILAVVEKFLKKICPDNVQMFMVPMMSMLIVVPLTIIVFGPFGVYLGHWIADGINLLISHSGILTGAVVGGSMMFLVMFGLHWGIVPITIANIGLGGDPIVAMWASCTFAQMGVATALWFRTKDNKIKAIAGPAAMSGFLAGVTEPIIYGLIMRFRKTIPIVVVSGAIGGAFIGTFQVKMTGFAFHSIPGIPLFQPITPYVIGICIGFGLAFIGTIIVGPEQENTKKLKPATA</sequence>
<evidence type="ECO:0000256" key="8">
    <source>
        <dbReference type="ARBA" id="ARBA00022777"/>
    </source>
</evidence>
<feature type="transmembrane region" description="Helical" evidence="12">
    <location>
        <begin position="385"/>
        <end position="403"/>
    </location>
</feature>
<keyword evidence="10 12" id="KW-0472">Membrane</keyword>
<dbReference type="Proteomes" id="UP001186452">
    <property type="component" value="Unassembled WGS sequence"/>
</dbReference>
<dbReference type="InterPro" id="IPR003352">
    <property type="entry name" value="PTS_EIIC"/>
</dbReference>
<keyword evidence="3" id="KW-1003">Cell membrane</keyword>
<organism evidence="15 16">
    <name type="scientific">Photobacterium rosenbergii</name>
    <dbReference type="NCBI Taxonomy" id="294936"/>
    <lineage>
        <taxon>Bacteria</taxon>
        <taxon>Pseudomonadati</taxon>
        <taxon>Pseudomonadota</taxon>
        <taxon>Gammaproteobacteria</taxon>
        <taxon>Vibrionales</taxon>
        <taxon>Vibrionaceae</taxon>
        <taxon>Photobacterium</taxon>
    </lineage>
</organism>
<feature type="transmembrane region" description="Helical" evidence="12">
    <location>
        <begin position="149"/>
        <end position="173"/>
    </location>
</feature>
<dbReference type="PROSITE" id="PS51098">
    <property type="entry name" value="PTS_EIIB_TYPE_1"/>
    <property type="match status" value="1"/>
</dbReference>
<evidence type="ECO:0000256" key="3">
    <source>
        <dbReference type="ARBA" id="ARBA00022475"/>
    </source>
</evidence>
<dbReference type="InterPro" id="IPR013013">
    <property type="entry name" value="PTS_EIIC_1"/>
</dbReference>
<evidence type="ECO:0000256" key="9">
    <source>
        <dbReference type="ARBA" id="ARBA00022989"/>
    </source>
</evidence>
<keyword evidence="16" id="KW-1185">Reference proteome</keyword>
<keyword evidence="8" id="KW-0418">Kinase</keyword>
<dbReference type="InterPro" id="IPR018113">
    <property type="entry name" value="PTrfase_EIIB_Cys"/>
</dbReference>